<proteinExistence type="predicted"/>
<dbReference type="InterPro" id="IPR008042">
    <property type="entry name" value="Retrotrans_Pao"/>
</dbReference>
<protein>
    <submittedName>
        <fullName evidence="1">Pao retrotransposon peptidase</fullName>
    </submittedName>
</protein>
<dbReference type="Pfam" id="PF05380">
    <property type="entry name" value="Peptidase_A17"/>
    <property type="match status" value="1"/>
</dbReference>
<accession>A0AAW1L9P2</accession>
<dbReference type="EMBL" id="JASPKY010000129">
    <property type="protein sequence ID" value="KAK9731625.1"/>
    <property type="molecule type" value="Genomic_DNA"/>
</dbReference>
<evidence type="ECO:0000313" key="2">
    <source>
        <dbReference type="Proteomes" id="UP001458880"/>
    </source>
</evidence>
<sequence>MDDLISGTEDVEEAMNIITDINNILKGSGFHLRQWISNKPEILNFPASMQNLQYVIGDSQNCNKTLGSIWHAIKDYFAFQSNSGTHTKFTKRIVLSVISQIYDPLGLIGPVIRKAKLILQLLWQSKLNWDQSLSVELEIPRKLIIDNRVSIDIHVFSDASEKAYGTCLFVRSVDRFKNVCVKLGCSKSRVAPLKVLSFPRLELSAAVLSVQLCLKALMAFNLSFNSITFWCDSTIVLSWIPTESTNRVSKIQRFSKLSQWRYVPSHENPADIISRGLNPDEIINYTSWFNGPRWLFLETDCWPITDPKIFKNQDSHETKSTFTSITTNSAELKIDNATHFVGARNQLLHEFEMLIKTDVAQDHLLENKITWHFIPPRSPHMGGLLGLGINFYMNLKC</sequence>
<reference evidence="1 2" key="1">
    <citation type="journal article" date="2024" name="BMC Genomics">
        <title>De novo assembly and annotation of Popillia japonica's genome with initial clues to its potential as an invasive pest.</title>
        <authorList>
            <person name="Cucini C."/>
            <person name="Boschi S."/>
            <person name="Funari R."/>
            <person name="Cardaioli E."/>
            <person name="Iannotti N."/>
            <person name="Marturano G."/>
            <person name="Paoli F."/>
            <person name="Bruttini M."/>
            <person name="Carapelli A."/>
            <person name="Frati F."/>
            <person name="Nardi F."/>
        </authorList>
    </citation>
    <scope>NUCLEOTIDE SEQUENCE [LARGE SCALE GENOMIC DNA]</scope>
    <source>
        <strain evidence="1">DMR45628</strain>
    </source>
</reference>
<keyword evidence="2" id="KW-1185">Reference proteome</keyword>
<organism evidence="1 2">
    <name type="scientific">Popillia japonica</name>
    <name type="common">Japanese beetle</name>
    <dbReference type="NCBI Taxonomy" id="7064"/>
    <lineage>
        <taxon>Eukaryota</taxon>
        <taxon>Metazoa</taxon>
        <taxon>Ecdysozoa</taxon>
        <taxon>Arthropoda</taxon>
        <taxon>Hexapoda</taxon>
        <taxon>Insecta</taxon>
        <taxon>Pterygota</taxon>
        <taxon>Neoptera</taxon>
        <taxon>Endopterygota</taxon>
        <taxon>Coleoptera</taxon>
        <taxon>Polyphaga</taxon>
        <taxon>Scarabaeiformia</taxon>
        <taxon>Scarabaeidae</taxon>
        <taxon>Rutelinae</taxon>
        <taxon>Popillia</taxon>
    </lineage>
</organism>
<name>A0AAW1L9P2_POPJA</name>
<dbReference type="PANTHER" id="PTHR47331">
    <property type="entry name" value="PHD-TYPE DOMAIN-CONTAINING PROTEIN"/>
    <property type="match status" value="1"/>
</dbReference>
<comment type="caution">
    <text evidence="1">The sequence shown here is derived from an EMBL/GenBank/DDBJ whole genome shotgun (WGS) entry which is preliminary data.</text>
</comment>
<gene>
    <name evidence="1" type="ORF">QE152_g13490</name>
</gene>
<dbReference type="Proteomes" id="UP001458880">
    <property type="component" value="Unassembled WGS sequence"/>
</dbReference>
<dbReference type="PANTHER" id="PTHR47331:SF4">
    <property type="entry name" value="PEPTIDASE S1 DOMAIN-CONTAINING PROTEIN"/>
    <property type="match status" value="1"/>
</dbReference>
<dbReference type="AlphaFoldDB" id="A0AAW1L9P2"/>
<evidence type="ECO:0000313" key="1">
    <source>
        <dbReference type="EMBL" id="KAK9731625.1"/>
    </source>
</evidence>